<reference evidence="3 4" key="1">
    <citation type="submission" date="2020-01" db="EMBL/GenBank/DDBJ databases">
        <authorList>
            <person name="Gupta K D."/>
        </authorList>
    </citation>
    <scope>NUCLEOTIDE SEQUENCE [LARGE SCALE GENOMIC DNA]</scope>
</reference>
<dbReference type="AlphaFoldDB" id="A0A8S0WP83"/>
<evidence type="ECO:0000259" key="2">
    <source>
        <dbReference type="Pfam" id="PF24883"/>
    </source>
</evidence>
<organism evidence="3 4">
    <name type="scientific">Cyclocybe aegerita</name>
    <name type="common">Black poplar mushroom</name>
    <name type="synonym">Agrocybe aegerita</name>
    <dbReference type="NCBI Taxonomy" id="1973307"/>
    <lineage>
        <taxon>Eukaryota</taxon>
        <taxon>Fungi</taxon>
        <taxon>Dikarya</taxon>
        <taxon>Basidiomycota</taxon>
        <taxon>Agaricomycotina</taxon>
        <taxon>Agaricomycetes</taxon>
        <taxon>Agaricomycetidae</taxon>
        <taxon>Agaricales</taxon>
        <taxon>Agaricineae</taxon>
        <taxon>Bolbitiaceae</taxon>
        <taxon>Cyclocybe</taxon>
    </lineage>
</organism>
<keyword evidence="4" id="KW-1185">Reference proteome</keyword>
<name>A0A8S0WP83_CYCAE</name>
<gene>
    <name evidence="3" type="ORF">AAE3_LOCUS9441</name>
</gene>
<evidence type="ECO:0000256" key="1">
    <source>
        <dbReference type="ARBA" id="ARBA00022737"/>
    </source>
</evidence>
<evidence type="ECO:0000313" key="4">
    <source>
        <dbReference type="Proteomes" id="UP000467700"/>
    </source>
</evidence>
<dbReference type="InterPro" id="IPR056884">
    <property type="entry name" value="NPHP3-like_N"/>
</dbReference>
<dbReference type="Proteomes" id="UP000467700">
    <property type="component" value="Unassembled WGS sequence"/>
</dbReference>
<sequence>MTQSTLNVNVKQTNVQQTTAPASSFLTERIRERSGPTAFWIAKEPAYTPTCDPNTRLAVIEDIVNWITAGSTKNASMLWLHVVAGAGKIALGSTIAERCQEENSSLPAFVFSGTRGNGAIDGLKLTFTIALQLALAIPGVRSSIESVAKHDPTVCDENMNMASQMTKEAQSKTLIPSQ</sequence>
<keyword evidence="1" id="KW-0677">Repeat</keyword>
<dbReference type="OrthoDB" id="3269932at2759"/>
<proteinExistence type="predicted"/>
<dbReference type="Pfam" id="PF24883">
    <property type="entry name" value="NPHP3_N"/>
    <property type="match status" value="1"/>
</dbReference>
<dbReference type="EMBL" id="CACVBS010000058">
    <property type="protein sequence ID" value="CAA7267277.1"/>
    <property type="molecule type" value="Genomic_DNA"/>
</dbReference>
<comment type="caution">
    <text evidence="3">The sequence shown here is derived from an EMBL/GenBank/DDBJ whole genome shotgun (WGS) entry which is preliminary data.</text>
</comment>
<evidence type="ECO:0000313" key="3">
    <source>
        <dbReference type="EMBL" id="CAA7267277.1"/>
    </source>
</evidence>
<protein>
    <recommendedName>
        <fullName evidence="2">Nephrocystin 3-like N-terminal domain-containing protein</fullName>
    </recommendedName>
</protein>
<feature type="domain" description="Nephrocystin 3-like N-terminal" evidence="2">
    <location>
        <begin position="63"/>
        <end position="161"/>
    </location>
</feature>
<accession>A0A8S0WP83</accession>